<organism evidence="2 3">
    <name type="scientific">Herpetosiphon geysericola</name>
    <dbReference type="NCBI Taxonomy" id="70996"/>
    <lineage>
        <taxon>Bacteria</taxon>
        <taxon>Bacillati</taxon>
        <taxon>Chloroflexota</taxon>
        <taxon>Chloroflexia</taxon>
        <taxon>Herpetosiphonales</taxon>
        <taxon>Herpetosiphonaceae</taxon>
        <taxon>Herpetosiphon</taxon>
    </lineage>
</organism>
<dbReference type="AlphaFoldDB" id="A0A0P6Y5U2"/>
<feature type="region of interest" description="Disordered" evidence="1">
    <location>
        <begin position="1"/>
        <end position="58"/>
    </location>
</feature>
<accession>A0A0P6Y5U2</accession>
<sequence length="79" mass="8947">MRVEDQGSGASCQEAGKQERNREGRQGREGTLRIRDQGPFFRNQENGNREAHEEHEGEKALGYRKIIGVGNRGWLSTGY</sequence>
<proteinExistence type="predicted"/>
<feature type="compositionally biased region" description="Basic and acidic residues" evidence="1">
    <location>
        <begin position="47"/>
        <end position="58"/>
    </location>
</feature>
<evidence type="ECO:0000313" key="3">
    <source>
        <dbReference type="Proteomes" id="UP000050277"/>
    </source>
</evidence>
<name>A0A0P6Y5U2_9CHLR</name>
<reference evidence="2 3" key="1">
    <citation type="submission" date="2015-07" db="EMBL/GenBank/DDBJ databases">
        <title>Whole genome sequence of Herpetosiphon geysericola DSM 7119.</title>
        <authorList>
            <person name="Hemp J."/>
            <person name="Ward L.M."/>
            <person name="Pace L.A."/>
            <person name="Fischer W.W."/>
        </authorList>
    </citation>
    <scope>NUCLEOTIDE SEQUENCE [LARGE SCALE GENOMIC DNA]</scope>
    <source>
        <strain evidence="2 3">DSM 7119</strain>
    </source>
</reference>
<evidence type="ECO:0000313" key="2">
    <source>
        <dbReference type="EMBL" id="KPL91708.1"/>
    </source>
</evidence>
<feature type="compositionally biased region" description="Basic and acidic residues" evidence="1">
    <location>
        <begin position="16"/>
        <end position="36"/>
    </location>
</feature>
<gene>
    <name evidence="2" type="ORF">SE18_01630</name>
</gene>
<dbReference type="Proteomes" id="UP000050277">
    <property type="component" value="Unassembled WGS sequence"/>
</dbReference>
<comment type="caution">
    <text evidence="2">The sequence shown here is derived from an EMBL/GenBank/DDBJ whole genome shotgun (WGS) entry which is preliminary data.</text>
</comment>
<evidence type="ECO:0000256" key="1">
    <source>
        <dbReference type="SAM" id="MobiDB-lite"/>
    </source>
</evidence>
<dbReference type="EMBL" id="LGKP01000004">
    <property type="protein sequence ID" value="KPL91708.1"/>
    <property type="molecule type" value="Genomic_DNA"/>
</dbReference>
<protein>
    <submittedName>
        <fullName evidence="2">Uncharacterized protein</fullName>
    </submittedName>
</protein>
<keyword evidence="3" id="KW-1185">Reference proteome</keyword>